<keyword evidence="7 10" id="KW-0539">Nucleus</keyword>
<evidence type="ECO:0000256" key="9">
    <source>
        <dbReference type="ARBA" id="ARBA00023328"/>
    </source>
</evidence>
<comment type="similarity">
    <text evidence="1 10">Belongs to the NDC80/HEC1 family.</text>
</comment>
<name>A0A8H6YFW9_9AGAR</name>
<keyword evidence="4 10" id="KW-0498">Mitosis</keyword>
<comment type="subunit">
    <text evidence="10">Component of the NDC80 complex.</text>
</comment>
<organism evidence="13 14">
    <name type="scientific">Mycena sanguinolenta</name>
    <dbReference type="NCBI Taxonomy" id="230812"/>
    <lineage>
        <taxon>Eukaryota</taxon>
        <taxon>Fungi</taxon>
        <taxon>Dikarya</taxon>
        <taxon>Basidiomycota</taxon>
        <taxon>Agaricomycotina</taxon>
        <taxon>Agaricomycetes</taxon>
        <taxon>Agaricomycetidae</taxon>
        <taxon>Agaricales</taxon>
        <taxon>Marasmiineae</taxon>
        <taxon>Mycenaceae</taxon>
        <taxon>Mycena</taxon>
    </lineage>
</organism>
<proteinExistence type="inferred from homology"/>
<evidence type="ECO:0000313" key="14">
    <source>
        <dbReference type="Proteomes" id="UP000623467"/>
    </source>
</evidence>
<dbReference type="Proteomes" id="UP000623467">
    <property type="component" value="Unassembled WGS sequence"/>
</dbReference>
<evidence type="ECO:0000256" key="8">
    <source>
        <dbReference type="ARBA" id="ARBA00023306"/>
    </source>
</evidence>
<dbReference type="InterPro" id="IPR005550">
    <property type="entry name" value="Kinetochore_Ndc80"/>
</dbReference>
<dbReference type="AlphaFoldDB" id="A0A8H6YFW9"/>
<dbReference type="OrthoDB" id="7459479at2759"/>
<dbReference type="GO" id="GO:0031262">
    <property type="term" value="C:Ndc80 complex"/>
    <property type="evidence" value="ECO:0007669"/>
    <property type="project" value="UniProtKB-UniRule"/>
</dbReference>
<evidence type="ECO:0000256" key="1">
    <source>
        <dbReference type="ARBA" id="ARBA00007050"/>
    </source>
</evidence>
<comment type="function">
    <text evidence="10">Acts as a component of the essential kinetochore-associated NDC80 complex, which is required for chromosome segregation and spindle checkpoint activity.</text>
</comment>
<keyword evidence="8 10" id="KW-0131">Cell cycle</keyword>
<evidence type="ECO:0000256" key="5">
    <source>
        <dbReference type="ARBA" id="ARBA00022838"/>
    </source>
</evidence>
<evidence type="ECO:0000259" key="12">
    <source>
        <dbReference type="Pfam" id="PF03801"/>
    </source>
</evidence>
<evidence type="ECO:0000256" key="2">
    <source>
        <dbReference type="ARBA" id="ARBA00022454"/>
    </source>
</evidence>
<dbReference type="PANTHER" id="PTHR10643">
    <property type="entry name" value="KINETOCHORE PROTEIN NDC80"/>
    <property type="match status" value="1"/>
</dbReference>
<evidence type="ECO:0000256" key="11">
    <source>
        <dbReference type="SAM" id="Coils"/>
    </source>
</evidence>
<evidence type="ECO:0000256" key="4">
    <source>
        <dbReference type="ARBA" id="ARBA00022776"/>
    </source>
</evidence>
<protein>
    <recommendedName>
        <fullName evidence="10">Kinetochore protein NDC80</fullName>
    </recommendedName>
</protein>
<evidence type="ECO:0000313" key="13">
    <source>
        <dbReference type="EMBL" id="KAF7357529.1"/>
    </source>
</evidence>
<evidence type="ECO:0000256" key="7">
    <source>
        <dbReference type="ARBA" id="ARBA00023242"/>
    </source>
</evidence>
<dbReference type="Gene3D" id="1.10.418.30">
    <property type="entry name" value="Ncd80 complex, Ncd80 subunit"/>
    <property type="match status" value="1"/>
</dbReference>
<dbReference type="GO" id="GO:0051301">
    <property type="term" value="P:cell division"/>
    <property type="evidence" value="ECO:0007669"/>
    <property type="project" value="UniProtKB-UniRule"/>
</dbReference>
<dbReference type="GO" id="GO:0005634">
    <property type="term" value="C:nucleus"/>
    <property type="evidence" value="ECO:0007669"/>
    <property type="project" value="UniProtKB-SubCell"/>
</dbReference>
<keyword evidence="9 10" id="KW-0137">Centromere</keyword>
<dbReference type="InterPro" id="IPR055260">
    <property type="entry name" value="Ndc80_CH"/>
</dbReference>
<feature type="coiled-coil region" evidence="11">
    <location>
        <begin position="325"/>
        <end position="373"/>
    </location>
</feature>
<comment type="subcellular location">
    <subcellularLocation>
        <location evidence="10">Chromosome</location>
        <location evidence="10">Centromere</location>
        <location evidence="10">Kinetochore</location>
    </subcellularLocation>
    <subcellularLocation>
        <location evidence="10">Nucleus</location>
    </subcellularLocation>
</comment>
<feature type="coiled-coil region" evidence="11">
    <location>
        <begin position="135"/>
        <end position="214"/>
    </location>
</feature>
<keyword evidence="5 10" id="KW-0995">Kinetochore</keyword>
<gene>
    <name evidence="13" type="ORF">MSAN_01349200</name>
</gene>
<dbReference type="EMBL" id="JACAZH010000010">
    <property type="protein sequence ID" value="KAF7357529.1"/>
    <property type="molecule type" value="Genomic_DNA"/>
</dbReference>
<dbReference type="PANTHER" id="PTHR10643:SF2">
    <property type="entry name" value="KINETOCHORE PROTEIN NDC80 HOMOLOG"/>
    <property type="match status" value="1"/>
</dbReference>
<keyword evidence="2 10" id="KW-0158">Chromosome</keyword>
<keyword evidence="6 11" id="KW-0175">Coiled coil</keyword>
<reference evidence="13" key="1">
    <citation type="submission" date="2020-05" db="EMBL/GenBank/DDBJ databases">
        <title>Mycena genomes resolve the evolution of fungal bioluminescence.</title>
        <authorList>
            <person name="Tsai I.J."/>
        </authorList>
    </citation>
    <scope>NUCLEOTIDE SEQUENCE</scope>
    <source>
        <strain evidence="13">160909Yilan</strain>
    </source>
</reference>
<evidence type="ECO:0000256" key="3">
    <source>
        <dbReference type="ARBA" id="ARBA00022618"/>
    </source>
</evidence>
<keyword evidence="3 10" id="KW-0132">Cell division</keyword>
<evidence type="ECO:0000256" key="10">
    <source>
        <dbReference type="RuleBase" id="RU368072"/>
    </source>
</evidence>
<accession>A0A8H6YFW9</accession>
<feature type="domain" description="Kinetochore protein Ndc80 CH" evidence="12">
    <location>
        <begin position="4"/>
        <end position="64"/>
    </location>
</feature>
<comment type="caution">
    <text evidence="13">The sequence shown here is derived from an EMBL/GenBank/DDBJ whole genome shotgun (WGS) entry which is preliminary data.</text>
</comment>
<dbReference type="GO" id="GO:0051315">
    <property type="term" value="P:attachment of mitotic spindle microtubules to kinetochore"/>
    <property type="evidence" value="ECO:0007669"/>
    <property type="project" value="UniProtKB-UniRule"/>
</dbReference>
<evidence type="ECO:0000256" key="6">
    <source>
        <dbReference type="ARBA" id="ARBA00023054"/>
    </source>
</evidence>
<keyword evidence="14" id="KW-1185">Reference proteome</keyword>
<sequence length="468" mass="53087">MSILDPNLLSQNARFEEQFVPALKAFDYPFAHSIDSRWLATPASMYSWPPLLGVLHWLVQMSKVTFPVFSGDSTLQKPLNVSEDFDDPCDHGALAFAYCAEAYGLWMNMDDNFTAPTKILEDRYDQNEELSQKAIDDATSQVEQSEAELNKLKLTASSIVKLQQEYDLMNSDTEKFQKILDRYNSRIKKLQDKIARGEAQTVTLDEQIAQLKAELELSSTVKAQNLSLEQVIKMNADHERLSQEDLEQKIAETNRVVLALGIRSADRLGDAEDTVDAYMDLFSSLGLSPLSLLRCKTWILPFAFRPTSRTCCREQIPGEAKRSARASVESERIRLENELDQLTLERENIDEEIAEMKKKVVALNEQADALRDVARQEALVAGAETERLERDLAHAKTTALATRMEVKSRLRALQIDYQEQVERVSRLKEATLREIVKSTNKIAMFKAEVSQHLTDLRVFAEESENSTG</sequence>
<dbReference type="Pfam" id="PF03801">
    <property type="entry name" value="Ndc80_HEC"/>
    <property type="match status" value="1"/>
</dbReference>
<dbReference type="InterPro" id="IPR038273">
    <property type="entry name" value="Ndc80_sf"/>
</dbReference>